<keyword evidence="1" id="KW-0175">Coiled coil</keyword>
<dbReference type="GO" id="GO:0001729">
    <property type="term" value="F:ceramide kinase activity"/>
    <property type="evidence" value="ECO:0007669"/>
    <property type="project" value="TreeGrafter"/>
</dbReference>
<dbReference type="InterPro" id="IPR045363">
    <property type="entry name" value="CERK_C"/>
</dbReference>
<dbReference type="Pfam" id="PF19280">
    <property type="entry name" value="CERK_C"/>
    <property type="match status" value="1"/>
</dbReference>
<protein>
    <submittedName>
        <fullName evidence="4">Ceramide kinase</fullName>
    </submittedName>
</protein>
<dbReference type="InterPro" id="IPR016064">
    <property type="entry name" value="NAD/diacylglycerol_kinase_sf"/>
</dbReference>
<dbReference type="Proteomes" id="UP000694546">
    <property type="component" value="Chromosome 9"/>
</dbReference>
<gene>
    <name evidence="4" type="primary">CERK</name>
</gene>
<dbReference type="PANTHER" id="PTHR12358:SF25">
    <property type="entry name" value="CERAMIDE KINASE"/>
    <property type="match status" value="1"/>
</dbReference>
<dbReference type="Pfam" id="PF00781">
    <property type="entry name" value="DAGK_cat"/>
    <property type="match status" value="1"/>
</dbReference>
<dbReference type="PANTHER" id="PTHR12358">
    <property type="entry name" value="SPHINGOSINE KINASE"/>
    <property type="match status" value="1"/>
</dbReference>
<dbReference type="OMA" id="HHRWKWA"/>
<keyword evidence="2" id="KW-1133">Transmembrane helix</keyword>
<feature type="coiled-coil region" evidence="1">
    <location>
        <begin position="416"/>
        <end position="443"/>
    </location>
</feature>
<evidence type="ECO:0000256" key="1">
    <source>
        <dbReference type="SAM" id="Coils"/>
    </source>
</evidence>
<evidence type="ECO:0000256" key="2">
    <source>
        <dbReference type="SAM" id="Phobius"/>
    </source>
</evidence>
<evidence type="ECO:0000313" key="5">
    <source>
        <dbReference type="Proteomes" id="UP000694546"/>
    </source>
</evidence>
<organism evidence="4 5">
    <name type="scientific">Gadus morhua</name>
    <name type="common">Atlantic cod</name>
    <dbReference type="NCBI Taxonomy" id="8049"/>
    <lineage>
        <taxon>Eukaryota</taxon>
        <taxon>Metazoa</taxon>
        <taxon>Chordata</taxon>
        <taxon>Craniata</taxon>
        <taxon>Vertebrata</taxon>
        <taxon>Euteleostomi</taxon>
        <taxon>Actinopterygii</taxon>
        <taxon>Neopterygii</taxon>
        <taxon>Teleostei</taxon>
        <taxon>Neoteleostei</taxon>
        <taxon>Acanthomorphata</taxon>
        <taxon>Zeiogadaria</taxon>
        <taxon>Gadariae</taxon>
        <taxon>Gadiformes</taxon>
        <taxon>Gadoidei</taxon>
        <taxon>Gadidae</taxon>
        <taxon>Gadus</taxon>
    </lineage>
</organism>
<keyword evidence="2" id="KW-0472">Membrane</keyword>
<dbReference type="Ensembl" id="ENSGMOT00000003751.2">
    <property type="protein sequence ID" value="ENSGMOP00000003641.2"/>
    <property type="gene ID" value="ENSGMOG00000003440.2"/>
</dbReference>
<proteinExistence type="predicted"/>
<dbReference type="InterPro" id="IPR050187">
    <property type="entry name" value="Lipid_Phosphate_FormReg"/>
</dbReference>
<keyword evidence="2" id="KW-0812">Transmembrane</keyword>
<accession>A0A8C4Z1J3</accession>
<dbReference type="InterPro" id="IPR017438">
    <property type="entry name" value="ATP-NAD_kinase_N"/>
</dbReference>
<dbReference type="GO" id="GO:0016020">
    <property type="term" value="C:membrane"/>
    <property type="evidence" value="ECO:0007669"/>
    <property type="project" value="GOC"/>
</dbReference>
<dbReference type="Pfam" id="PF25382">
    <property type="entry name" value="PH_CERK"/>
    <property type="match status" value="1"/>
</dbReference>
<dbReference type="Gene3D" id="3.40.50.10330">
    <property type="entry name" value="Probable inorganic polyphosphate/atp-NAD kinase, domain 1"/>
    <property type="match status" value="1"/>
</dbReference>
<dbReference type="AlphaFoldDB" id="A0A8C4Z1J3"/>
<reference evidence="4" key="1">
    <citation type="submission" date="2025-08" db="UniProtKB">
        <authorList>
            <consortium name="Ensembl"/>
        </authorList>
    </citation>
    <scope>IDENTIFICATION</scope>
</reference>
<dbReference type="InterPro" id="IPR001206">
    <property type="entry name" value="Diacylglycerol_kinase_cat_dom"/>
</dbReference>
<dbReference type="InterPro" id="IPR057465">
    <property type="entry name" value="CERK_PH"/>
</dbReference>
<keyword evidence="5" id="KW-1185">Reference proteome</keyword>
<reference evidence="4" key="2">
    <citation type="submission" date="2025-09" db="UniProtKB">
        <authorList>
            <consortium name="Ensembl"/>
        </authorList>
    </citation>
    <scope>IDENTIFICATION</scope>
</reference>
<dbReference type="GeneTree" id="ENSGT00940000156976"/>
<sequence length="508" mass="57124">MCTSRCTSRCTSGAKGSRRWQKIPQRDDEDSPHAFTVSYVQRARRAAWRLRDVTFLCADAALCGRWVRTLTEQLSALAQRPRRLLVYINPLSGKRHGERIYRHKVAPLFSRANISTSVIVTQHANHARDHLRTEAELQNYDGVVCVGGDGMFSEVMHGLVLRTQRDQGRDHHHPDQDLAQTGLRIGIIPAGSTDCICFATVGANDPVTSSLHIIVGDCQPMDVCSVHHGDAFLRYSVSLLGYGFYGDVLSDSERRRWMGPARYDVSGVKKFLSHRYYEGTVSYLPASDVLGTPRDRAPCRTGCVVCQYNRPLEEEKEGKLKMEESHEGLAWRSVRGKFLAINAVSMSCACPRSPQGLSPAAHLADGTTDLILVRNSSRLAFLRHLLRHTSKDDQFDLGFVEVHRVRRFRFTPRFCQSDSELDLQELLQEKEQKEKEVAGSQARRILGQLCREHPACCRTPPCASCWNCDGEILPHADIQVRYTTLLLLFLPLLLLLAPLLLLLLAHST</sequence>
<evidence type="ECO:0000259" key="3">
    <source>
        <dbReference type="PROSITE" id="PS50146"/>
    </source>
</evidence>
<feature type="transmembrane region" description="Helical" evidence="2">
    <location>
        <begin position="482"/>
        <end position="505"/>
    </location>
</feature>
<name>A0A8C4Z1J3_GADMO</name>
<dbReference type="Gene3D" id="2.60.200.40">
    <property type="match status" value="1"/>
</dbReference>
<evidence type="ECO:0000313" key="4">
    <source>
        <dbReference type="Ensembl" id="ENSGMOP00000003641.2"/>
    </source>
</evidence>
<dbReference type="GO" id="GO:0006672">
    <property type="term" value="P:ceramide metabolic process"/>
    <property type="evidence" value="ECO:0007669"/>
    <property type="project" value="TreeGrafter"/>
</dbReference>
<dbReference type="PROSITE" id="PS50146">
    <property type="entry name" value="DAGK"/>
    <property type="match status" value="1"/>
</dbReference>
<dbReference type="SUPFAM" id="SSF111331">
    <property type="entry name" value="NAD kinase/diacylglycerol kinase-like"/>
    <property type="match status" value="1"/>
</dbReference>
<feature type="domain" description="DAGKc" evidence="3">
    <location>
        <begin position="79"/>
        <end position="230"/>
    </location>
</feature>